<reference evidence="1 2" key="1">
    <citation type="submission" date="2024-04" db="EMBL/GenBank/DDBJ databases">
        <title>Novel species of the genus Ideonella isolated from streams.</title>
        <authorList>
            <person name="Lu H."/>
        </authorList>
    </citation>
    <scope>NUCLEOTIDE SEQUENCE [LARGE SCALE GENOMIC DNA]</scope>
    <source>
        <strain evidence="1 2">BYS139W</strain>
    </source>
</reference>
<accession>A0ABU9B4Y9</accession>
<proteinExistence type="predicted"/>
<gene>
    <name evidence="1" type="ORF">AACH11_01540</name>
</gene>
<protein>
    <recommendedName>
        <fullName evidence="3">Nucleotidyltransferase</fullName>
    </recommendedName>
</protein>
<dbReference type="EMBL" id="JBBUTF010000002">
    <property type="protein sequence ID" value="MEK8024648.1"/>
    <property type="molecule type" value="Genomic_DNA"/>
</dbReference>
<dbReference type="Proteomes" id="UP001368500">
    <property type="component" value="Unassembled WGS sequence"/>
</dbReference>
<keyword evidence="2" id="KW-1185">Reference proteome</keyword>
<name>A0ABU9B4Y9_9BURK</name>
<evidence type="ECO:0000313" key="1">
    <source>
        <dbReference type="EMBL" id="MEK8024648.1"/>
    </source>
</evidence>
<sequence length="205" mass="22660">MNHHTAELAAAAAQLVVDEGLEYAAAKRKAQRQLGRQGARHGELPPNEQVEEAVRELLALFHADTQPAELLALRELAVRWMERLQEFRPHLAGAVWRGTATRLSALHIELYCDDPKSAEIALINRGVDFDVGQRPHPRGGPEPVDVLTMAVRCTTLGEHIPLHLSVLDLDDLRGALKPDVRGRTWRGDLAALHRLLQDTPDSADA</sequence>
<evidence type="ECO:0000313" key="2">
    <source>
        <dbReference type="Proteomes" id="UP001368500"/>
    </source>
</evidence>
<evidence type="ECO:0008006" key="3">
    <source>
        <dbReference type="Google" id="ProtNLM"/>
    </source>
</evidence>
<organism evidence="1 2">
    <name type="scientific">Pseudaquabacterium rugosum</name>
    <dbReference type="NCBI Taxonomy" id="2984194"/>
    <lineage>
        <taxon>Bacteria</taxon>
        <taxon>Pseudomonadati</taxon>
        <taxon>Pseudomonadota</taxon>
        <taxon>Betaproteobacteria</taxon>
        <taxon>Burkholderiales</taxon>
        <taxon>Sphaerotilaceae</taxon>
        <taxon>Pseudaquabacterium</taxon>
    </lineage>
</organism>
<comment type="caution">
    <text evidence="1">The sequence shown here is derived from an EMBL/GenBank/DDBJ whole genome shotgun (WGS) entry which is preliminary data.</text>
</comment>
<dbReference type="RefSeq" id="WP_341372428.1">
    <property type="nucleotide sequence ID" value="NZ_JBBUTF010000002.1"/>
</dbReference>